<organism evidence="2">
    <name type="scientific">bioreactor metagenome</name>
    <dbReference type="NCBI Taxonomy" id="1076179"/>
    <lineage>
        <taxon>unclassified sequences</taxon>
        <taxon>metagenomes</taxon>
        <taxon>ecological metagenomes</taxon>
    </lineage>
</organism>
<evidence type="ECO:0000313" key="2">
    <source>
        <dbReference type="EMBL" id="MPM91953.1"/>
    </source>
</evidence>
<gene>
    <name evidence="2" type="ORF">SDC9_139087</name>
</gene>
<comment type="caution">
    <text evidence="2">The sequence shown here is derived from an EMBL/GenBank/DDBJ whole genome shotgun (WGS) entry which is preliminary data.</text>
</comment>
<keyword evidence="1" id="KW-0175">Coiled coil</keyword>
<reference evidence="2" key="1">
    <citation type="submission" date="2019-08" db="EMBL/GenBank/DDBJ databases">
        <authorList>
            <person name="Kucharzyk K."/>
            <person name="Murdoch R.W."/>
            <person name="Higgins S."/>
            <person name="Loffler F."/>
        </authorList>
    </citation>
    <scope>NUCLEOTIDE SEQUENCE</scope>
</reference>
<accession>A0A645DTP1</accession>
<evidence type="ECO:0000256" key="1">
    <source>
        <dbReference type="SAM" id="Coils"/>
    </source>
</evidence>
<dbReference type="AlphaFoldDB" id="A0A645DTP1"/>
<protein>
    <submittedName>
        <fullName evidence="2">Uncharacterized protein</fullName>
    </submittedName>
</protein>
<sequence length="101" mass="11186">MGLNEIMLNPAVWGVIGSVITGIITYQTALNKNSVDLAVQREAYVDNQLRNLLESYKTELGELKTEITVLTEKNQQLVEEILGLKAKIIELEGVANDSKVK</sequence>
<name>A0A645DTP1_9ZZZZ</name>
<feature type="coiled-coil region" evidence="1">
    <location>
        <begin position="46"/>
        <end position="87"/>
    </location>
</feature>
<proteinExistence type="predicted"/>
<dbReference type="EMBL" id="VSSQ01038946">
    <property type="protein sequence ID" value="MPM91953.1"/>
    <property type="molecule type" value="Genomic_DNA"/>
</dbReference>